<dbReference type="Proteomes" id="UP000515121">
    <property type="component" value="Unplaced"/>
</dbReference>
<gene>
    <name evidence="4" type="primary">LOC111291928</name>
</gene>
<organism evidence="3 4">
    <name type="scientific">Durio zibethinus</name>
    <name type="common">Durian</name>
    <dbReference type="NCBI Taxonomy" id="66656"/>
    <lineage>
        <taxon>Eukaryota</taxon>
        <taxon>Viridiplantae</taxon>
        <taxon>Streptophyta</taxon>
        <taxon>Embryophyta</taxon>
        <taxon>Tracheophyta</taxon>
        <taxon>Spermatophyta</taxon>
        <taxon>Magnoliopsida</taxon>
        <taxon>eudicotyledons</taxon>
        <taxon>Gunneridae</taxon>
        <taxon>Pentapetalae</taxon>
        <taxon>rosids</taxon>
        <taxon>malvids</taxon>
        <taxon>Malvales</taxon>
        <taxon>Malvaceae</taxon>
        <taxon>Helicteroideae</taxon>
        <taxon>Durio</taxon>
    </lineage>
</organism>
<feature type="region of interest" description="Disordered" evidence="2">
    <location>
        <begin position="1"/>
        <end position="22"/>
    </location>
</feature>
<dbReference type="GeneID" id="111291928"/>
<dbReference type="PANTHER" id="PTHR36765">
    <property type="entry name" value="EXPRESSED PROTEIN"/>
    <property type="match status" value="1"/>
</dbReference>
<evidence type="ECO:0000313" key="3">
    <source>
        <dbReference type="Proteomes" id="UP000515121"/>
    </source>
</evidence>
<evidence type="ECO:0000256" key="2">
    <source>
        <dbReference type="SAM" id="MobiDB-lite"/>
    </source>
</evidence>
<feature type="region of interest" description="Disordered" evidence="2">
    <location>
        <begin position="56"/>
        <end position="85"/>
    </location>
</feature>
<dbReference type="RefSeq" id="XP_022739795.1">
    <property type="nucleotide sequence ID" value="XM_022884060.1"/>
</dbReference>
<feature type="compositionally biased region" description="Low complexity" evidence="2">
    <location>
        <begin position="1"/>
        <end position="13"/>
    </location>
</feature>
<dbReference type="PANTHER" id="PTHR36765:SF1">
    <property type="entry name" value="EXPRESSED PROTEIN"/>
    <property type="match status" value="1"/>
</dbReference>
<keyword evidence="1" id="KW-0175">Coiled coil</keyword>
<feature type="coiled-coil region" evidence="1">
    <location>
        <begin position="148"/>
        <end position="175"/>
    </location>
</feature>
<evidence type="ECO:0000313" key="4">
    <source>
        <dbReference type="RefSeq" id="XP_022739795.1"/>
    </source>
</evidence>
<sequence>MGRPSPTRSGSSSGEEDGDAEWKSAIQSIAAATTSTFAANGFNKSFSNSFTASTTKTRCNLVSHSTPDTDDDDEEEKQKQQPQKLKHYQIKMKFKDPERDQKSFLQEGLIRIQKSYRGGMQFRRQLQSVAVDGQDILAAAMHASQKSLARLEAKDAAAKEKAKREEDRIAELKRIRGERWLPSMAREMQLNRSSGK</sequence>
<protein>
    <submittedName>
        <fullName evidence="4">Uncharacterized protein LOC111291928 isoform X2</fullName>
    </submittedName>
</protein>
<proteinExistence type="predicted"/>
<accession>A0A6P5YHH7</accession>
<feature type="compositionally biased region" description="Polar residues" evidence="2">
    <location>
        <begin position="56"/>
        <end position="65"/>
    </location>
</feature>
<evidence type="ECO:0000256" key="1">
    <source>
        <dbReference type="SAM" id="Coils"/>
    </source>
</evidence>
<dbReference type="AlphaFoldDB" id="A0A6P5YHH7"/>
<reference evidence="4" key="1">
    <citation type="submission" date="2025-08" db="UniProtKB">
        <authorList>
            <consortium name="RefSeq"/>
        </authorList>
    </citation>
    <scope>IDENTIFICATION</scope>
    <source>
        <tissue evidence="4">Fruit stalk</tissue>
    </source>
</reference>
<name>A0A6P5YHH7_DURZI</name>
<keyword evidence="3" id="KW-1185">Reference proteome</keyword>